<dbReference type="SUPFAM" id="SSF46955">
    <property type="entry name" value="Putative DNA-binding domain"/>
    <property type="match status" value="1"/>
</dbReference>
<gene>
    <name evidence="2" type="ORF">A5707_11335</name>
</gene>
<feature type="domain" description="Helix-turn-helix" evidence="1">
    <location>
        <begin position="4"/>
        <end position="56"/>
    </location>
</feature>
<evidence type="ECO:0000313" key="3">
    <source>
        <dbReference type="Proteomes" id="UP000093592"/>
    </source>
</evidence>
<protein>
    <recommendedName>
        <fullName evidence="1">Helix-turn-helix domain-containing protein</fullName>
    </recommendedName>
</protein>
<accession>A0A1A2ZSC1</accession>
<dbReference type="InterPro" id="IPR041657">
    <property type="entry name" value="HTH_17"/>
</dbReference>
<reference evidence="3" key="1">
    <citation type="submission" date="2016-06" db="EMBL/GenBank/DDBJ databases">
        <authorList>
            <person name="Sutton G."/>
            <person name="Brinkac L."/>
            <person name="Sanka R."/>
            <person name="Adams M."/>
            <person name="Lau E."/>
            <person name="Sam S."/>
            <person name="Sreng N."/>
            <person name="Him V."/>
            <person name="Kerleguer A."/>
            <person name="Cheng S."/>
        </authorList>
    </citation>
    <scope>NUCLEOTIDE SEQUENCE [LARGE SCALE GENOMIC DNA]</scope>
    <source>
        <strain evidence="3">E861</strain>
    </source>
</reference>
<evidence type="ECO:0000313" key="2">
    <source>
        <dbReference type="EMBL" id="OBI53484.1"/>
    </source>
</evidence>
<dbReference type="Gene3D" id="1.10.1660.10">
    <property type="match status" value="1"/>
</dbReference>
<comment type="caution">
    <text evidence="2">The sequence shown here is derived from an EMBL/GenBank/DDBJ whole genome shotgun (WGS) entry which is preliminary data.</text>
</comment>
<sequence>MAELMTADQVAAETGRPLATIRYWVATGTELGPLSRRIGRRRVWRRADIERWLADQFEGAAR</sequence>
<dbReference type="AlphaFoldDB" id="A0A1A2ZSC1"/>
<dbReference type="Proteomes" id="UP000093592">
    <property type="component" value="Unassembled WGS sequence"/>
</dbReference>
<dbReference type="EMBL" id="LZKJ01000008">
    <property type="protein sequence ID" value="OBI53484.1"/>
    <property type="molecule type" value="Genomic_DNA"/>
</dbReference>
<name>A0A1A2ZSC1_9MYCO</name>
<organism evidence="2 3">
    <name type="scientific">Mycobacterium kyorinense</name>
    <dbReference type="NCBI Taxonomy" id="487514"/>
    <lineage>
        <taxon>Bacteria</taxon>
        <taxon>Bacillati</taxon>
        <taxon>Actinomycetota</taxon>
        <taxon>Actinomycetes</taxon>
        <taxon>Mycobacteriales</taxon>
        <taxon>Mycobacteriaceae</taxon>
        <taxon>Mycobacterium</taxon>
    </lineage>
</organism>
<proteinExistence type="predicted"/>
<dbReference type="Pfam" id="PF12728">
    <property type="entry name" value="HTH_17"/>
    <property type="match status" value="1"/>
</dbReference>
<dbReference type="InterPro" id="IPR009061">
    <property type="entry name" value="DNA-bd_dom_put_sf"/>
</dbReference>
<evidence type="ECO:0000259" key="1">
    <source>
        <dbReference type="Pfam" id="PF12728"/>
    </source>
</evidence>